<keyword evidence="1" id="KW-0732">Signal</keyword>
<dbReference type="Proteomes" id="UP000004030">
    <property type="component" value="Unassembled WGS sequence"/>
</dbReference>
<evidence type="ECO:0000256" key="1">
    <source>
        <dbReference type="SAM" id="SignalP"/>
    </source>
</evidence>
<comment type="caution">
    <text evidence="2">The sequence shown here is derived from an EMBL/GenBank/DDBJ whole genome shotgun (WGS) entry which is preliminary data.</text>
</comment>
<feature type="signal peptide" evidence="1">
    <location>
        <begin position="1"/>
        <end position="27"/>
    </location>
</feature>
<sequence>MKRVGPTSVLTALAALGLSLAPTTAGAHHSFAMFDNAKTITVVGTVEQFRWQMPHVWIHMELRQPDGEVVKWAGECHAPNIIARKGWNRETLKAGDRISVTMHPMRNGSSMGSVISIKLANGKVLWNAESKDSF</sequence>
<dbReference type="Pfam" id="PF19649">
    <property type="entry name" value="DUF6152"/>
    <property type="match status" value="1"/>
</dbReference>
<gene>
    <name evidence="2" type="ORF">NSU_2830</name>
</gene>
<evidence type="ECO:0000313" key="2">
    <source>
        <dbReference type="EMBL" id="EHJ60205.1"/>
    </source>
</evidence>
<feature type="chain" id="PRO_5003488236" evidence="1">
    <location>
        <begin position="28"/>
        <end position="134"/>
    </location>
</feature>
<evidence type="ECO:0000313" key="3">
    <source>
        <dbReference type="Proteomes" id="UP000004030"/>
    </source>
</evidence>
<name>G6EEQ9_9SPHN</name>
<keyword evidence="3" id="KW-1185">Reference proteome</keyword>
<proteinExistence type="predicted"/>
<dbReference type="AlphaFoldDB" id="G6EEQ9"/>
<dbReference type="eggNOG" id="ENOG503359Y">
    <property type="taxonomic scope" value="Bacteria"/>
</dbReference>
<reference evidence="2 3" key="1">
    <citation type="journal article" date="2012" name="J. Bacteriol.">
        <title>Genome sequence of benzo(a)pyrene-degrading bacterium Novosphingobium pentaromativorans US6-1.</title>
        <authorList>
            <person name="Luo Y.R."/>
            <person name="Kang S.G."/>
            <person name="Kim S.J."/>
            <person name="Kim M.R."/>
            <person name="Li N."/>
            <person name="Lee J.H."/>
            <person name="Kwon K.K."/>
        </authorList>
    </citation>
    <scope>NUCLEOTIDE SEQUENCE [LARGE SCALE GENOMIC DNA]</scope>
    <source>
        <strain evidence="2 3">US6-1</strain>
    </source>
</reference>
<dbReference type="STRING" id="1088721.JI59_05950"/>
<dbReference type="InterPro" id="IPR046150">
    <property type="entry name" value="DUF6152"/>
</dbReference>
<dbReference type="EMBL" id="AGFM01000042">
    <property type="protein sequence ID" value="EHJ60205.1"/>
    <property type="molecule type" value="Genomic_DNA"/>
</dbReference>
<accession>G6EEQ9</accession>
<organism evidence="2 3">
    <name type="scientific">Novosphingobium pentaromativorans US6-1</name>
    <dbReference type="NCBI Taxonomy" id="1088721"/>
    <lineage>
        <taxon>Bacteria</taxon>
        <taxon>Pseudomonadati</taxon>
        <taxon>Pseudomonadota</taxon>
        <taxon>Alphaproteobacteria</taxon>
        <taxon>Sphingomonadales</taxon>
        <taxon>Sphingomonadaceae</taxon>
        <taxon>Novosphingobium</taxon>
    </lineage>
</organism>
<dbReference type="PATRIC" id="fig|1088721.3.peg.2797"/>
<protein>
    <submittedName>
        <fullName evidence="2">Uncharacterized protein</fullName>
    </submittedName>
</protein>